<comment type="caution">
    <text evidence="1">The sequence shown here is derived from an EMBL/GenBank/DDBJ whole genome shotgun (WGS) entry which is preliminary data.</text>
</comment>
<keyword evidence="2" id="KW-1185">Reference proteome</keyword>
<dbReference type="Proteomes" id="UP001341840">
    <property type="component" value="Unassembled WGS sequence"/>
</dbReference>
<proteinExistence type="predicted"/>
<evidence type="ECO:0000313" key="1">
    <source>
        <dbReference type="EMBL" id="MED6205266.1"/>
    </source>
</evidence>
<gene>
    <name evidence="1" type="ORF">PIB30_016249</name>
</gene>
<organism evidence="1 2">
    <name type="scientific">Stylosanthes scabra</name>
    <dbReference type="NCBI Taxonomy" id="79078"/>
    <lineage>
        <taxon>Eukaryota</taxon>
        <taxon>Viridiplantae</taxon>
        <taxon>Streptophyta</taxon>
        <taxon>Embryophyta</taxon>
        <taxon>Tracheophyta</taxon>
        <taxon>Spermatophyta</taxon>
        <taxon>Magnoliopsida</taxon>
        <taxon>eudicotyledons</taxon>
        <taxon>Gunneridae</taxon>
        <taxon>Pentapetalae</taxon>
        <taxon>rosids</taxon>
        <taxon>fabids</taxon>
        <taxon>Fabales</taxon>
        <taxon>Fabaceae</taxon>
        <taxon>Papilionoideae</taxon>
        <taxon>50 kb inversion clade</taxon>
        <taxon>dalbergioids sensu lato</taxon>
        <taxon>Dalbergieae</taxon>
        <taxon>Pterocarpus clade</taxon>
        <taxon>Stylosanthes</taxon>
    </lineage>
</organism>
<reference evidence="1 2" key="1">
    <citation type="journal article" date="2023" name="Plants (Basel)">
        <title>Bridging the Gap: Combining Genomics and Transcriptomics Approaches to Understand Stylosanthes scabra, an Orphan Legume from the Brazilian Caatinga.</title>
        <authorList>
            <person name="Ferreira-Neto J.R.C."/>
            <person name="da Silva M.D."/>
            <person name="Binneck E."/>
            <person name="de Melo N.F."/>
            <person name="da Silva R.H."/>
            <person name="de Melo A.L.T.M."/>
            <person name="Pandolfi V."/>
            <person name="Bustamante F.O."/>
            <person name="Brasileiro-Vidal A.C."/>
            <person name="Benko-Iseppon A.M."/>
        </authorList>
    </citation>
    <scope>NUCLEOTIDE SEQUENCE [LARGE SCALE GENOMIC DNA]</scope>
    <source>
        <tissue evidence="1">Leaves</tissue>
    </source>
</reference>
<sequence length="109" mass="12616">MESGNLASGAIKQLTHMRERQPRAHAYAWHTSPRLCSEFKVPRICVDISQLLTHMRESRGKSQRRSRLSTTLMRGLLFSLSKHPSHPTHMRQQSRLGVVKHARITFMRS</sequence>
<evidence type="ECO:0000313" key="2">
    <source>
        <dbReference type="Proteomes" id="UP001341840"/>
    </source>
</evidence>
<name>A0ABU6Y5Z3_9FABA</name>
<protein>
    <submittedName>
        <fullName evidence="1">Uncharacterized protein</fullName>
    </submittedName>
</protein>
<accession>A0ABU6Y5Z3</accession>
<dbReference type="EMBL" id="JASCZI010241701">
    <property type="protein sequence ID" value="MED6205266.1"/>
    <property type="molecule type" value="Genomic_DNA"/>
</dbReference>